<proteinExistence type="predicted"/>
<dbReference type="RefSeq" id="WP_190782828.1">
    <property type="nucleotide sequence ID" value="NZ_JACWZZ010000001.1"/>
</dbReference>
<reference evidence="2 3" key="1">
    <citation type="submission" date="2020-09" db="EMBL/GenBank/DDBJ databases">
        <authorList>
            <person name="Kim M.K."/>
        </authorList>
    </citation>
    <scope>NUCLEOTIDE SEQUENCE [LARGE SCALE GENOMIC DNA]</scope>
    <source>
        <strain evidence="2 3">BT646</strain>
    </source>
</reference>
<evidence type="ECO:0000256" key="1">
    <source>
        <dbReference type="SAM" id="MobiDB-lite"/>
    </source>
</evidence>
<keyword evidence="3" id="KW-1185">Reference proteome</keyword>
<dbReference type="Proteomes" id="UP000642468">
    <property type="component" value="Unassembled WGS sequence"/>
</dbReference>
<accession>A0ABR8JAP6</accession>
<dbReference type="EMBL" id="JACWZZ010000001">
    <property type="protein sequence ID" value="MBD2713674.1"/>
    <property type="molecule type" value="Genomic_DNA"/>
</dbReference>
<evidence type="ECO:0000313" key="2">
    <source>
        <dbReference type="EMBL" id="MBD2713674.1"/>
    </source>
</evidence>
<evidence type="ECO:0000313" key="3">
    <source>
        <dbReference type="Proteomes" id="UP000642468"/>
    </source>
</evidence>
<feature type="compositionally biased region" description="Polar residues" evidence="1">
    <location>
        <begin position="232"/>
        <end position="242"/>
    </location>
</feature>
<organism evidence="2 3">
    <name type="scientific">Hymenobacter duratus</name>
    <dbReference type="NCBI Taxonomy" id="2771356"/>
    <lineage>
        <taxon>Bacteria</taxon>
        <taxon>Pseudomonadati</taxon>
        <taxon>Bacteroidota</taxon>
        <taxon>Cytophagia</taxon>
        <taxon>Cytophagales</taxon>
        <taxon>Hymenobacteraceae</taxon>
        <taxon>Hymenobacter</taxon>
    </lineage>
</organism>
<name>A0ABR8JAP6_9BACT</name>
<comment type="caution">
    <text evidence="2">The sequence shown here is derived from an EMBL/GenBank/DDBJ whole genome shotgun (WGS) entry which is preliminary data.</text>
</comment>
<gene>
    <name evidence="2" type="ORF">IC231_01355</name>
</gene>
<sequence length="242" mass="26299">MDRKQAAQVLRHRKVVEVLDEYPQEVQAVAAFKEAADGFREKLDLVSGVGPRRKSGGATEQKGLNRDELTAGLVKAANALYLLYKKEGNLEAARTLLRNRSEYRNLSALLFNEQAQAVSKAATQRVSSLKDYNLDATAVQKLSAGAQTYDASIDKPKTATEAGKVTTAATTQLIQDLNRYLKDDFKPATELLVDTHPLLYARLREAMRVDDASYGRSAAAKARKAAKQAAKGSTNGTTSPVA</sequence>
<feature type="region of interest" description="Disordered" evidence="1">
    <location>
        <begin position="220"/>
        <end position="242"/>
    </location>
</feature>
<protein>
    <submittedName>
        <fullName evidence="2">Uncharacterized protein</fullName>
    </submittedName>
</protein>